<gene>
    <name evidence="5" type="ORF">HCR03_12280</name>
</gene>
<dbReference type="AlphaFoldDB" id="A0A7G8T7D0"/>
<dbReference type="GO" id="GO:0003700">
    <property type="term" value="F:DNA-binding transcription factor activity"/>
    <property type="evidence" value="ECO:0007669"/>
    <property type="project" value="TreeGrafter"/>
</dbReference>
<dbReference type="EMBL" id="CP060286">
    <property type="protein sequence ID" value="QNK39521.1"/>
    <property type="molecule type" value="Genomic_DNA"/>
</dbReference>
<evidence type="ECO:0000256" key="1">
    <source>
        <dbReference type="ARBA" id="ARBA00023015"/>
    </source>
</evidence>
<dbReference type="InterPro" id="IPR010982">
    <property type="entry name" value="Lambda_DNA-bd_dom_sf"/>
</dbReference>
<dbReference type="PROSITE" id="PS50932">
    <property type="entry name" value="HTH_LACI_2"/>
    <property type="match status" value="1"/>
</dbReference>
<dbReference type="Pfam" id="PF13377">
    <property type="entry name" value="Peripla_BP_3"/>
    <property type="match status" value="1"/>
</dbReference>
<keyword evidence="2 5" id="KW-0238">DNA-binding</keyword>
<dbReference type="CDD" id="cd01392">
    <property type="entry name" value="HTH_LacI"/>
    <property type="match status" value="1"/>
</dbReference>
<dbReference type="Proteomes" id="UP000515909">
    <property type="component" value="Chromosome"/>
</dbReference>
<organism evidence="5 6">
    <name type="scientific">Caproicibacter fermentans</name>
    <dbReference type="NCBI Taxonomy" id="2576756"/>
    <lineage>
        <taxon>Bacteria</taxon>
        <taxon>Bacillati</taxon>
        <taxon>Bacillota</taxon>
        <taxon>Clostridia</taxon>
        <taxon>Eubacteriales</taxon>
        <taxon>Acutalibacteraceae</taxon>
        <taxon>Caproicibacter</taxon>
    </lineage>
</organism>
<dbReference type="Gene3D" id="1.10.260.40">
    <property type="entry name" value="lambda repressor-like DNA-binding domains"/>
    <property type="match status" value="1"/>
</dbReference>
<dbReference type="CDD" id="cd06267">
    <property type="entry name" value="PBP1_LacI_sugar_binding-like"/>
    <property type="match status" value="1"/>
</dbReference>
<evidence type="ECO:0000259" key="4">
    <source>
        <dbReference type="PROSITE" id="PS50932"/>
    </source>
</evidence>
<evidence type="ECO:0000256" key="3">
    <source>
        <dbReference type="ARBA" id="ARBA00023163"/>
    </source>
</evidence>
<name>A0A7G8T7D0_9FIRM</name>
<dbReference type="SUPFAM" id="SSF47413">
    <property type="entry name" value="lambda repressor-like DNA-binding domains"/>
    <property type="match status" value="1"/>
</dbReference>
<dbReference type="Gene3D" id="3.40.50.2300">
    <property type="match status" value="2"/>
</dbReference>
<dbReference type="InterPro" id="IPR028082">
    <property type="entry name" value="Peripla_BP_I"/>
</dbReference>
<dbReference type="Pfam" id="PF00356">
    <property type="entry name" value="LacI"/>
    <property type="match status" value="1"/>
</dbReference>
<protein>
    <submittedName>
        <fullName evidence="5">LacI family DNA-binding transcriptional regulator</fullName>
    </submittedName>
</protein>
<reference evidence="5 6" key="1">
    <citation type="submission" date="2020-08" db="EMBL/GenBank/DDBJ databases">
        <title>The isolate Caproiciproducens sp. 7D4C2 produces n-caproate at mildly acidic conditions from hexoses: genome and rBOX comparison with related strains and chain-elongating bacteria.</title>
        <authorList>
            <person name="Esquivel-Elizondo S."/>
            <person name="Bagci C."/>
            <person name="Temovska M."/>
            <person name="Jeon B.S."/>
            <person name="Bessarab I."/>
            <person name="Williams R.B.H."/>
            <person name="Huson D.H."/>
            <person name="Angenent L.T."/>
        </authorList>
    </citation>
    <scope>NUCLEOTIDE SEQUENCE [LARGE SCALE GENOMIC DNA]</scope>
    <source>
        <strain evidence="5 6">7D4C2</strain>
    </source>
</reference>
<keyword evidence="1" id="KW-0805">Transcription regulation</keyword>
<evidence type="ECO:0000256" key="2">
    <source>
        <dbReference type="ARBA" id="ARBA00023125"/>
    </source>
</evidence>
<dbReference type="SMART" id="SM00354">
    <property type="entry name" value="HTH_LACI"/>
    <property type="match status" value="1"/>
</dbReference>
<accession>A0A7G8T7D0</accession>
<dbReference type="InterPro" id="IPR000843">
    <property type="entry name" value="HTH_LacI"/>
</dbReference>
<dbReference type="InterPro" id="IPR046335">
    <property type="entry name" value="LacI/GalR-like_sensor"/>
</dbReference>
<proteinExistence type="predicted"/>
<feature type="domain" description="HTH lacI-type" evidence="4">
    <location>
        <begin position="3"/>
        <end position="58"/>
    </location>
</feature>
<dbReference type="GO" id="GO:0000976">
    <property type="term" value="F:transcription cis-regulatory region binding"/>
    <property type="evidence" value="ECO:0007669"/>
    <property type="project" value="TreeGrafter"/>
</dbReference>
<dbReference type="SUPFAM" id="SSF53822">
    <property type="entry name" value="Periplasmic binding protein-like I"/>
    <property type="match status" value="1"/>
</dbReference>
<evidence type="ECO:0000313" key="6">
    <source>
        <dbReference type="Proteomes" id="UP000515909"/>
    </source>
</evidence>
<evidence type="ECO:0000313" key="5">
    <source>
        <dbReference type="EMBL" id="QNK39521.1"/>
    </source>
</evidence>
<dbReference type="KEGG" id="cfem:HCR03_12280"/>
<sequence>MRVTIKDIAKKTGLSVSTVSLVLNHKSERISQKTIHKVLKAAEEMHYHPNQIAVGLITRKTQTLGLIIPDIVNTFFAEIAKGAEAECQKCGYSLILCNTNDNPQKDVDYVNVLVDKGVDGILFTMAVSSQVHKDTQCFQIMKQVEKPMVLVDRAVWEEDAGCAAPSVTVDNELGGYLATNHLLELGHRKIGFISGPMGEQSSQKRLFGYIRALQEFSVTFDPILVRVGDYHTPTGYRLSGELIEQGVTAIFACNDMMAYGIYQQAKERGLSIPGDLSVVGFDDLQFSQFMEVPLTSMKQPAYEIGRCAVDKIIGMIENPDEKQKNVQFKPKLMVRKSTEAVGEKK</sequence>
<keyword evidence="3" id="KW-0804">Transcription</keyword>
<dbReference type="PANTHER" id="PTHR30146:SF109">
    <property type="entry name" value="HTH-TYPE TRANSCRIPTIONAL REGULATOR GALS"/>
    <property type="match status" value="1"/>
</dbReference>
<dbReference type="PANTHER" id="PTHR30146">
    <property type="entry name" value="LACI-RELATED TRANSCRIPTIONAL REPRESSOR"/>
    <property type="match status" value="1"/>
</dbReference>
<dbReference type="RefSeq" id="WP_187034441.1">
    <property type="nucleotide sequence ID" value="NZ_CP060286.1"/>
</dbReference>